<evidence type="ECO:0000256" key="5">
    <source>
        <dbReference type="ARBA" id="ARBA00010185"/>
    </source>
</evidence>
<dbReference type="GO" id="GO:0005886">
    <property type="term" value="C:plasma membrane"/>
    <property type="evidence" value="ECO:0007669"/>
    <property type="project" value="UniProtKB-SubCell"/>
</dbReference>
<dbReference type="HOGENOM" id="CLU_037294_3_2_11"/>
<dbReference type="Pfam" id="PF01148">
    <property type="entry name" value="CTP_transf_1"/>
    <property type="match status" value="1"/>
</dbReference>
<evidence type="ECO:0000256" key="15">
    <source>
        <dbReference type="ARBA" id="ARBA00023136"/>
    </source>
</evidence>
<feature type="transmembrane region" description="Helical" evidence="24">
    <location>
        <begin position="109"/>
        <end position="127"/>
    </location>
</feature>
<keyword evidence="12 25" id="KW-0548">Nucleotidyltransferase</keyword>
<evidence type="ECO:0000256" key="21">
    <source>
        <dbReference type="ARBA" id="ARBA00032396"/>
    </source>
</evidence>
<dbReference type="RefSeq" id="WP_039688537.1">
    <property type="nucleotide sequence ID" value="NZ_CP009302.1"/>
</dbReference>
<reference evidence="26" key="1">
    <citation type="submission" date="2014-08" db="EMBL/GenBank/DDBJ databases">
        <title>Coriobacteriaceae sp. complete genome.</title>
        <authorList>
            <person name="Looft T."/>
            <person name="Bayles D.O."/>
            <person name="Stanton T.B."/>
        </authorList>
    </citation>
    <scope>NUCLEOTIDE SEQUENCE [LARGE SCALE GENOMIC DNA]</scope>
    <source>
        <strain evidence="26">68-1-3</strain>
    </source>
</reference>
<evidence type="ECO:0000256" key="9">
    <source>
        <dbReference type="ARBA" id="ARBA00022516"/>
    </source>
</evidence>
<comment type="similarity">
    <text evidence="5">Belongs to the CDS family.</text>
</comment>
<evidence type="ECO:0000256" key="16">
    <source>
        <dbReference type="ARBA" id="ARBA00023209"/>
    </source>
</evidence>
<evidence type="ECO:0000256" key="3">
    <source>
        <dbReference type="ARBA" id="ARBA00005119"/>
    </source>
</evidence>
<dbReference type="GO" id="GO:0016024">
    <property type="term" value="P:CDP-diacylglycerol biosynthetic process"/>
    <property type="evidence" value="ECO:0007669"/>
    <property type="project" value="TreeGrafter"/>
</dbReference>
<evidence type="ECO:0000256" key="6">
    <source>
        <dbReference type="ARBA" id="ARBA00012487"/>
    </source>
</evidence>
<evidence type="ECO:0000256" key="20">
    <source>
        <dbReference type="ARBA" id="ARBA00032253"/>
    </source>
</evidence>
<keyword evidence="17" id="KW-1208">Phospholipid metabolism</keyword>
<evidence type="ECO:0000256" key="22">
    <source>
        <dbReference type="ARBA" id="ARBA00032743"/>
    </source>
</evidence>
<keyword evidence="10 25" id="KW-0808">Transferase</keyword>
<keyword evidence="26" id="KW-1185">Reference proteome</keyword>
<evidence type="ECO:0000313" key="26">
    <source>
        <dbReference type="Proteomes" id="UP000031121"/>
    </source>
</evidence>
<dbReference type="OrthoDB" id="9799199at2"/>
<comment type="pathway">
    <text evidence="4">Lipid metabolism.</text>
</comment>
<evidence type="ECO:0000256" key="11">
    <source>
        <dbReference type="ARBA" id="ARBA00022692"/>
    </source>
</evidence>
<feature type="transmembrane region" description="Helical" evidence="24">
    <location>
        <begin position="165"/>
        <end position="185"/>
    </location>
</feature>
<keyword evidence="9" id="KW-0444">Lipid biosynthesis</keyword>
<evidence type="ECO:0000256" key="2">
    <source>
        <dbReference type="ARBA" id="ARBA00004651"/>
    </source>
</evidence>
<keyword evidence="11 24" id="KW-0812">Transmembrane</keyword>
<evidence type="ECO:0000256" key="12">
    <source>
        <dbReference type="ARBA" id="ARBA00022695"/>
    </source>
</evidence>
<evidence type="ECO:0000256" key="17">
    <source>
        <dbReference type="ARBA" id="ARBA00023264"/>
    </source>
</evidence>
<keyword evidence="16" id="KW-0594">Phospholipid biosynthesis</keyword>
<keyword evidence="14" id="KW-0443">Lipid metabolism</keyword>
<organism evidence="25 26">
    <name type="scientific">Berryella intestinalis</name>
    <dbReference type="NCBI Taxonomy" id="1531429"/>
    <lineage>
        <taxon>Bacteria</taxon>
        <taxon>Bacillati</taxon>
        <taxon>Actinomycetota</taxon>
        <taxon>Coriobacteriia</taxon>
        <taxon>Eggerthellales</taxon>
        <taxon>Eggerthellaceae</taxon>
        <taxon>Berryella</taxon>
    </lineage>
</organism>
<evidence type="ECO:0000256" key="14">
    <source>
        <dbReference type="ARBA" id="ARBA00023098"/>
    </source>
</evidence>
<evidence type="ECO:0000256" key="24">
    <source>
        <dbReference type="SAM" id="Phobius"/>
    </source>
</evidence>
<evidence type="ECO:0000256" key="1">
    <source>
        <dbReference type="ARBA" id="ARBA00001698"/>
    </source>
</evidence>
<feature type="transmembrane region" description="Helical" evidence="24">
    <location>
        <begin position="206"/>
        <end position="226"/>
    </location>
</feature>
<evidence type="ECO:0000256" key="4">
    <source>
        <dbReference type="ARBA" id="ARBA00005189"/>
    </source>
</evidence>
<protein>
    <recommendedName>
        <fullName evidence="7">Phosphatidate cytidylyltransferase</fullName>
        <ecNumber evidence="6">2.7.7.41</ecNumber>
    </recommendedName>
    <alternativeName>
        <fullName evidence="20">CDP-DAG synthase</fullName>
    </alternativeName>
    <alternativeName>
        <fullName evidence="22">CDP-DG synthase</fullName>
    </alternativeName>
    <alternativeName>
        <fullName evidence="18">CDP-diacylglycerol synthase</fullName>
    </alternativeName>
    <alternativeName>
        <fullName evidence="21">CDP-diglyceride pyrophosphorylase</fullName>
    </alternativeName>
    <alternativeName>
        <fullName evidence="23">CDP-diglyceride synthase</fullName>
    </alternativeName>
    <alternativeName>
        <fullName evidence="19">CTP:phosphatidate cytidylyltransferase</fullName>
    </alternativeName>
</protein>
<evidence type="ECO:0000256" key="7">
    <source>
        <dbReference type="ARBA" id="ARBA00019373"/>
    </source>
</evidence>
<dbReference type="PANTHER" id="PTHR46382:SF1">
    <property type="entry name" value="PHOSPHATIDATE CYTIDYLYLTRANSFERASE"/>
    <property type="match status" value="1"/>
</dbReference>
<evidence type="ECO:0000256" key="19">
    <source>
        <dbReference type="ARBA" id="ARBA00031825"/>
    </source>
</evidence>
<comment type="pathway">
    <text evidence="3">Phospholipid metabolism; CDP-diacylglycerol biosynthesis; CDP-diacylglycerol from sn-glycerol 3-phosphate: step 3/3.</text>
</comment>
<evidence type="ECO:0000256" key="13">
    <source>
        <dbReference type="ARBA" id="ARBA00022989"/>
    </source>
</evidence>
<evidence type="ECO:0000313" key="25">
    <source>
        <dbReference type="EMBL" id="AJC11740.1"/>
    </source>
</evidence>
<dbReference type="Proteomes" id="UP000031121">
    <property type="component" value="Chromosome"/>
</dbReference>
<dbReference type="KEGG" id="cbac:JI75_02725"/>
<reference evidence="25 26" key="2">
    <citation type="journal article" date="2015" name="Genome Announc.">
        <title>Complete Genome Sequence of Coriobacteriaceae Strain 68-1-3, a Novel Mucus-Degrading Isolate from the Swine Intestinal Tract.</title>
        <authorList>
            <person name="Looft T."/>
            <person name="Bayles D.O."/>
            <person name="Alt D.P."/>
            <person name="Stanton T.B."/>
        </authorList>
    </citation>
    <scope>NUCLEOTIDE SEQUENCE [LARGE SCALE GENOMIC DNA]</scope>
    <source>
        <strain evidence="25 26">68-1-3</strain>
    </source>
</reference>
<comment type="catalytic activity">
    <reaction evidence="1">
        <text>a 1,2-diacyl-sn-glycero-3-phosphate + CTP + H(+) = a CDP-1,2-diacyl-sn-glycerol + diphosphate</text>
        <dbReference type="Rhea" id="RHEA:16229"/>
        <dbReference type="ChEBI" id="CHEBI:15378"/>
        <dbReference type="ChEBI" id="CHEBI:33019"/>
        <dbReference type="ChEBI" id="CHEBI:37563"/>
        <dbReference type="ChEBI" id="CHEBI:58332"/>
        <dbReference type="ChEBI" id="CHEBI:58608"/>
        <dbReference type="EC" id="2.7.7.41"/>
    </reaction>
</comment>
<evidence type="ECO:0000256" key="18">
    <source>
        <dbReference type="ARBA" id="ARBA00029893"/>
    </source>
</evidence>
<dbReference type="PANTHER" id="PTHR46382">
    <property type="entry name" value="PHOSPHATIDATE CYTIDYLYLTRANSFERASE"/>
    <property type="match status" value="1"/>
</dbReference>
<dbReference type="AlphaFoldDB" id="A0A0A8B2V4"/>
<dbReference type="STRING" id="1531429.JI75_02725"/>
<feature type="transmembrane region" description="Helical" evidence="24">
    <location>
        <begin position="36"/>
        <end position="54"/>
    </location>
</feature>
<dbReference type="EMBL" id="CP009302">
    <property type="protein sequence ID" value="AJC11740.1"/>
    <property type="molecule type" value="Genomic_DNA"/>
</dbReference>
<keyword evidence="8" id="KW-1003">Cell membrane</keyword>
<evidence type="ECO:0000256" key="8">
    <source>
        <dbReference type="ARBA" id="ARBA00022475"/>
    </source>
</evidence>
<feature type="transmembrane region" description="Helical" evidence="24">
    <location>
        <begin position="281"/>
        <end position="301"/>
    </location>
</feature>
<sequence>MAGSQSDDEKGTAQRVKDFAYEKTPEKFKNASDFQIRLRTGTVYVIICIASILAGDVPTMLFLAATAGICSAEFFYMLRSDAKMPNEWIGVVGAAYLPIAAFFFGLRGIVAGALLLMLALTLWYVFWSRARMQDVGVSLFGALYTGMQMACIMLVRTAFPGTDGGLLVLLLFASIWANDAFAYLVGRKFGKHKLAPRTSPNKSWEGFFGGLAGGVAVWFLVGQIPSVHIDPLQTFVLGAACGLAGVLGDLCESRIKRSVGFKDSGTMMPGHGGLFDRCDSLMTTATAAFVLLVLFGCINPVL</sequence>
<keyword evidence="15 24" id="KW-0472">Membrane</keyword>
<name>A0A0A8B2V4_9ACTN</name>
<keyword evidence="13 24" id="KW-1133">Transmembrane helix</keyword>
<accession>A0A0A8B2V4</accession>
<dbReference type="GO" id="GO:0004605">
    <property type="term" value="F:phosphatidate cytidylyltransferase activity"/>
    <property type="evidence" value="ECO:0007669"/>
    <property type="project" value="UniProtKB-EC"/>
</dbReference>
<gene>
    <name evidence="25" type="ORF">JI75_02725</name>
</gene>
<feature type="transmembrane region" description="Helical" evidence="24">
    <location>
        <begin position="139"/>
        <end position="159"/>
    </location>
</feature>
<evidence type="ECO:0000256" key="23">
    <source>
        <dbReference type="ARBA" id="ARBA00033406"/>
    </source>
</evidence>
<proteinExistence type="inferred from homology"/>
<dbReference type="EC" id="2.7.7.41" evidence="6"/>
<comment type="subcellular location">
    <subcellularLocation>
        <location evidence="2">Cell membrane</location>
        <topology evidence="2">Multi-pass membrane protein</topology>
    </subcellularLocation>
</comment>
<evidence type="ECO:0000256" key="10">
    <source>
        <dbReference type="ARBA" id="ARBA00022679"/>
    </source>
</evidence>